<proteinExistence type="predicted"/>
<protein>
    <submittedName>
        <fullName evidence="2">Uncharacterized protein</fullName>
    </submittedName>
</protein>
<dbReference type="AlphaFoldDB" id="A0AAE1KLC2"/>
<organism evidence="2 3">
    <name type="scientific">Petrolisthes cinctipes</name>
    <name type="common">Flat porcelain crab</name>
    <dbReference type="NCBI Taxonomy" id="88211"/>
    <lineage>
        <taxon>Eukaryota</taxon>
        <taxon>Metazoa</taxon>
        <taxon>Ecdysozoa</taxon>
        <taxon>Arthropoda</taxon>
        <taxon>Crustacea</taxon>
        <taxon>Multicrustacea</taxon>
        <taxon>Malacostraca</taxon>
        <taxon>Eumalacostraca</taxon>
        <taxon>Eucarida</taxon>
        <taxon>Decapoda</taxon>
        <taxon>Pleocyemata</taxon>
        <taxon>Anomura</taxon>
        <taxon>Galatheoidea</taxon>
        <taxon>Porcellanidae</taxon>
        <taxon>Petrolisthes</taxon>
    </lineage>
</organism>
<dbReference type="Proteomes" id="UP001286313">
    <property type="component" value="Unassembled WGS sequence"/>
</dbReference>
<feature type="compositionally biased region" description="Basic and acidic residues" evidence="1">
    <location>
        <begin position="101"/>
        <end position="112"/>
    </location>
</feature>
<evidence type="ECO:0000256" key="1">
    <source>
        <dbReference type="SAM" id="MobiDB-lite"/>
    </source>
</evidence>
<keyword evidence="3" id="KW-1185">Reference proteome</keyword>
<sequence>MNVATSHPLPTFTVPVTDTRPYAPLPPPPPSRERRGSGHSESGVVGADGRLYFSSLWPPAPTPGQPLPHTGHNTTGAIYRTNETNANTAWHPISPQASSVRKADLHHYPQHA</sequence>
<evidence type="ECO:0000313" key="2">
    <source>
        <dbReference type="EMBL" id="KAK3874600.1"/>
    </source>
</evidence>
<gene>
    <name evidence="2" type="ORF">Pcinc_020492</name>
</gene>
<comment type="caution">
    <text evidence="2">The sequence shown here is derived from an EMBL/GenBank/DDBJ whole genome shotgun (WGS) entry which is preliminary data.</text>
</comment>
<dbReference type="EMBL" id="JAWQEG010002093">
    <property type="protein sequence ID" value="KAK3874600.1"/>
    <property type="molecule type" value="Genomic_DNA"/>
</dbReference>
<accession>A0AAE1KLC2</accession>
<evidence type="ECO:0000313" key="3">
    <source>
        <dbReference type="Proteomes" id="UP001286313"/>
    </source>
</evidence>
<feature type="region of interest" description="Disordered" evidence="1">
    <location>
        <begin position="1"/>
        <end position="112"/>
    </location>
</feature>
<name>A0AAE1KLC2_PETCI</name>
<reference evidence="2" key="1">
    <citation type="submission" date="2023-10" db="EMBL/GenBank/DDBJ databases">
        <title>Genome assemblies of two species of porcelain crab, Petrolisthes cinctipes and Petrolisthes manimaculis (Anomura: Porcellanidae).</title>
        <authorList>
            <person name="Angst P."/>
        </authorList>
    </citation>
    <scope>NUCLEOTIDE SEQUENCE</scope>
    <source>
        <strain evidence="2">PB745_01</strain>
        <tissue evidence="2">Gill</tissue>
    </source>
</reference>
<feature type="compositionally biased region" description="Polar residues" evidence="1">
    <location>
        <begin position="71"/>
        <end position="88"/>
    </location>
</feature>